<accession>A0AAE3P619</accession>
<dbReference type="GO" id="GO:0008972">
    <property type="term" value="F:phosphomethylpyrimidine kinase activity"/>
    <property type="evidence" value="ECO:0007669"/>
    <property type="project" value="InterPro"/>
</dbReference>
<organism evidence="4 5">
    <name type="scientific">Candidatus Thermodesulfobacterium syntrophicum</name>
    <dbReference type="NCBI Taxonomy" id="3060442"/>
    <lineage>
        <taxon>Bacteria</taxon>
        <taxon>Pseudomonadati</taxon>
        <taxon>Thermodesulfobacteriota</taxon>
        <taxon>Thermodesulfobacteria</taxon>
        <taxon>Thermodesulfobacteriales</taxon>
        <taxon>Thermodesulfobacteriaceae</taxon>
        <taxon>Thermodesulfobacterium</taxon>
    </lineage>
</organism>
<sequence>MGKRGIVLSIAGLDPTGGAGVLLDVKVFSFFGFKGAGIPTTLTLQNTSVFQGWESVGSEYLKNALELVFSDLPVKGVKIGMIGTSENAEIIGNFLKEHRKKISWIVLDPVLKASLNYNLFSSSEFLEVLKKKVLPFVDVITPNVSEAETLVEKTVRKRENLFKVVRKILDLGPNVVIVTGWKSSQFVWDLFYTKEKQFFLKKKKLSGSFHGTGCAFSSALLSYLIKERNPENAFKKAKNWLYLKLKKAEKEKLGGRLWLFL</sequence>
<dbReference type="InterPro" id="IPR013749">
    <property type="entry name" value="PM/HMP-P_kinase-1"/>
</dbReference>
<dbReference type="SUPFAM" id="SSF53613">
    <property type="entry name" value="Ribokinase-like"/>
    <property type="match status" value="1"/>
</dbReference>
<dbReference type="Proteomes" id="UP001144110">
    <property type="component" value="Unassembled WGS sequence"/>
</dbReference>
<name>A0AAE3P619_9BACT</name>
<protein>
    <recommendedName>
        <fullName evidence="2">hydroxymethylpyrimidine kinase</fullName>
        <ecNumber evidence="2">2.7.1.49</ecNumber>
    </recommendedName>
</protein>
<evidence type="ECO:0000256" key="2">
    <source>
        <dbReference type="ARBA" id="ARBA00012135"/>
    </source>
</evidence>
<dbReference type="InterPro" id="IPR029056">
    <property type="entry name" value="Ribokinase-like"/>
</dbReference>
<proteinExistence type="predicted"/>
<gene>
    <name evidence="4" type="ORF">OD816_001099</name>
</gene>
<dbReference type="GO" id="GO:0005829">
    <property type="term" value="C:cytosol"/>
    <property type="evidence" value="ECO:0007669"/>
    <property type="project" value="TreeGrafter"/>
</dbReference>
<dbReference type="Pfam" id="PF08543">
    <property type="entry name" value="Phos_pyr_kin"/>
    <property type="match status" value="1"/>
</dbReference>
<keyword evidence="4" id="KW-0808">Transferase</keyword>
<feature type="domain" description="Pyridoxamine kinase/Phosphomethylpyrimidine kinase" evidence="3">
    <location>
        <begin position="14"/>
        <end position="248"/>
    </location>
</feature>
<evidence type="ECO:0000259" key="3">
    <source>
        <dbReference type="Pfam" id="PF08543"/>
    </source>
</evidence>
<dbReference type="Gene3D" id="3.40.1190.20">
    <property type="match status" value="1"/>
</dbReference>
<dbReference type="AlphaFoldDB" id="A0AAE3P619"/>
<dbReference type="EC" id="2.7.1.49" evidence="2"/>
<dbReference type="CDD" id="cd01169">
    <property type="entry name" value="HMPP_kinase"/>
    <property type="match status" value="1"/>
</dbReference>
<dbReference type="GO" id="GO:0008902">
    <property type="term" value="F:hydroxymethylpyrimidine kinase activity"/>
    <property type="evidence" value="ECO:0007669"/>
    <property type="project" value="UniProtKB-EC"/>
</dbReference>
<dbReference type="EMBL" id="JAPHEG010000004">
    <property type="protein sequence ID" value="MDF2953854.1"/>
    <property type="molecule type" value="Genomic_DNA"/>
</dbReference>
<dbReference type="InterPro" id="IPR004399">
    <property type="entry name" value="HMP/HMP-P_kinase_dom"/>
</dbReference>
<comment type="pathway">
    <text evidence="1">Cofactor biosynthesis; thiamine diphosphate biosynthesis.</text>
</comment>
<dbReference type="PANTHER" id="PTHR20858:SF17">
    <property type="entry name" value="HYDROXYMETHYLPYRIMIDINE_PHOSPHOMETHYLPYRIMIDINE KINASE THI20-RELATED"/>
    <property type="match status" value="1"/>
</dbReference>
<evidence type="ECO:0000313" key="5">
    <source>
        <dbReference type="Proteomes" id="UP001144110"/>
    </source>
</evidence>
<dbReference type="PANTHER" id="PTHR20858">
    <property type="entry name" value="PHOSPHOMETHYLPYRIMIDINE KINASE"/>
    <property type="match status" value="1"/>
</dbReference>
<dbReference type="GO" id="GO:0009228">
    <property type="term" value="P:thiamine biosynthetic process"/>
    <property type="evidence" value="ECO:0007669"/>
    <property type="project" value="InterPro"/>
</dbReference>
<evidence type="ECO:0000256" key="1">
    <source>
        <dbReference type="ARBA" id="ARBA00004948"/>
    </source>
</evidence>
<reference evidence="4" key="1">
    <citation type="submission" date="2022-11" db="EMBL/GenBank/DDBJ databases">
        <title>Candidatus Alkanophaga archaea from heated hydrothermal vent sediment oxidize petroleum alkanes.</title>
        <authorList>
            <person name="Zehnle H."/>
            <person name="Laso-Perez R."/>
            <person name="Lipp J."/>
            <person name="Teske A."/>
            <person name="Wegener G."/>
        </authorList>
    </citation>
    <scope>NUCLEOTIDE SEQUENCE</scope>
    <source>
        <strain evidence="4">MCA70</strain>
    </source>
</reference>
<comment type="caution">
    <text evidence="4">The sequence shown here is derived from an EMBL/GenBank/DDBJ whole genome shotgun (WGS) entry which is preliminary data.</text>
</comment>
<keyword evidence="4" id="KW-0418">Kinase</keyword>
<evidence type="ECO:0000313" key="4">
    <source>
        <dbReference type="EMBL" id="MDF2953854.1"/>
    </source>
</evidence>